<evidence type="ECO:0000256" key="1">
    <source>
        <dbReference type="SAM" id="Phobius"/>
    </source>
</evidence>
<accession>A0ABV6J2C9</accession>
<dbReference type="EMBL" id="JBHLVZ010000091">
    <property type="protein sequence ID" value="MFC0389095.1"/>
    <property type="molecule type" value="Genomic_DNA"/>
</dbReference>
<reference evidence="2 3" key="1">
    <citation type="submission" date="2024-09" db="EMBL/GenBank/DDBJ databases">
        <authorList>
            <person name="Sun Q."/>
            <person name="Mori K."/>
        </authorList>
    </citation>
    <scope>NUCLEOTIDE SEQUENCE [LARGE SCALE GENOMIC DNA]</scope>
    <source>
        <strain evidence="2 3">CCM 7468</strain>
    </source>
</reference>
<organism evidence="2 3">
    <name type="scientific">Muricoccus vinaceus</name>
    <dbReference type="NCBI Taxonomy" id="424704"/>
    <lineage>
        <taxon>Bacteria</taxon>
        <taxon>Pseudomonadati</taxon>
        <taxon>Pseudomonadota</taxon>
        <taxon>Alphaproteobacteria</taxon>
        <taxon>Acetobacterales</taxon>
        <taxon>Roseomonadaceae</taxon>
        <taxon>Muricoccus</taxon>
    </lineage>
</organism>
<dbReference type="Proteomes" id="UP001589789">
    <property type="component" value="Unassembled WGS sequence"/>
</dbReference>
<keyword evidence="1" id="KW-0472">Membrane</keyword>
<comment type="caution">
    <text evidence="2">The sequence shown here is derived from an EMBL/GenBank/DDBJ whole genome shotgun (WGS) entry which is preliminary data.</text>
</comment>
<evidence type="ECO:0000313" key="2">
    <source>
        <dbReference type="EMBL" id="MFC0389095.1"/>
    </source>
</evidence>
<keyword evidence="1" id="KW-1133">Transmembrane helix</keyword>
<gene>
    <name evidence="2" type="ORF">ACFFIC_26620</name>
</gene>
<protein>
    <submittedName>
        <fullName evidence="2">Uncharacterized protein</fullName>
    </submittedName>
</protein>
<dbReference type="RefSeq" id="WP_377056143.1">
    <property type="nucleotide sequence ID" value="NZ_JBHLVZ010000091.1"/>
</dbReference>
<evidence type="ECO:0000313" key="3">
    <source>
        <dbReference type="Proteomes" id="UP001589789"/>
    </source>
</evidence>
<proteinExistence type="predicted"/>
<name>A0ABV6J2C9_9PROT</name>
<keyword evidence="3" id="KW-1185">Reference proteome</keyword>
<sequence>MPTTGFSTGHALFMILSGLLALCGVIAASHAADAGFALFGYALIAFGLGFGFWMLKRGLDAWERARHPG</sequence>
<keyword evidence="1" id="KW-0812">Transmembrane</keyword>
<feature type="transmembrane region" description="Helical" evidence="1">
    <location>
        <begin position="37"/>
        <end position="55"/>
    </location>
</feature>